<protein>
    <recommendedName>
        <fullName evidence="1">Copper amine oxidase-like N-terminal domain-containing protein</fullName>
    </recommendedName>
</protein>
<gene>
    <name evidence="2" type="ORF">SDC9_148507</name>
</gene>
<dbReference type="Pfam" id="PF07833">
    <property type="entry name" value="Cu_amine_oxidN1"/>
    <property type="match status" value="1"/>
</dbReference>
<feature type="domain" description="Copper amine oxidase-like N-terminal" evidence="1">
    <location>
        <begin position="14"/>
        <end position="104"/>
    </location>
</feature>
<evidence type="ECO:0000313" key="2">
    <source>
        <dbReference type="EMBL" id="MPN01298.1"/>
    </source>
</evidence>
<evidence type="ECO:0000259" key="1">
    <source>
        <dbReference type="Pfam" id="PF07833"/>
    </source>
</evidence>
<sequence>MQLGLCAATTPCEEKDGVWYLPAAVLINFIGGYVNKTPDKVTINIYGHTVCFTEGSNIMKTEKGNFEMEGTVYRGNRGQLYVPCDSFSKSLKMKWCYSKRNNFVSFEHESQDPPITDQP</sequence>
<accession>A0A645EH16</accession>
<dbReference type="AlphaFoldDB" id="A0A645EH16"/>
<organism evidence="2">
    <name type="scientific">bioreactor metagenome</name>
    <dbReference type="NCBI Taxonomy" id="1076179"/>
    <lineage>
        <taxon>unclassified sequences</taxon>
        <taxon>metagenomes</taxon>
        <taxon>ecological metagenomes</taxon>
    </lineage>
</organism>
<comment type="caution">
    <text evidence="2">The sequence shown here is derived from an EMBL/GenBank/DDBJ whole genome shotgun (WGS) entry which is preliminary data.</text>
</comment>
<dbReference type="EMBL" id="VSSQ01047315">
    <property type="protein sequence ID" value="MPN01298.1"/>
    <property type="molecule type" value="Genomic_DNA"/>
</dbReference>
<dbReference type="InterPro" id="IPR012854">
    <property type="entry name" value="Cu_amine_oxidase-like_N"/>
</dbReference>
<proteinExistence type="predicted"/>
<name>A0A645EH16_9ZZZZ</name>
<reference evidence="2" key="1">
    <citation type="submission" date="2019-08" db="EMBL/GenBank/DDBJ databases">
        <authorList>
            <person name="Kucharzyk K."/>
            <person name="Murdoch R.W."/>
            <person name="Higgins S."/>
            <person name="Loffler F."/>
        </authorList>
    </citation>
    <scope>NUCLEOTIDE SEQUENCE</scope>
</reference>